<name>A0A2Z4LXZ4_9FLAO</name>
<dbReference type="AlphaFoldDB" id="A0A2Z4LXZ4"/>
<dbReference type="Proteomes" id="UP000248536">
    <property type="component" value="Chromosome"/>
</dbReference>
<evidence type="ECO:0000313" key="2">
    <source>
        <dbReference type="Proteomes" id="UP000248536"/>
    </source>
</evidence>
<evidence type="ECO:0000313" key="1">
    <source>
        <dbReference type="EMBL" id="AWX46187.1"/>
    </source>
</evidence>
<protein>
    <submittedName>
        <fullName evidence="1">Uncharacterized protein</fullName>
    </submittedName>
</protein>
<sequence length="238" mass="28086">MAILDTQQNKIHGRTAYSASVVHHLTKLMRKIIFLTFILQSSLTFSQIQQYFFVDDVEVVEYLYVKICIGENGETVSVTEIPERTTYKNKDVIQQIIEYRKGIDFLPGSKFSNQCFDYPFTIVNSKYESIKELDSNCVADFGKGKYRYINPEYRDVKIKRRKRKQIEKTKDSKSIYKIEWISPYNYVLTYLKVSKPEYEYLIGQKIDVKIIDVLENGNYVYYSNLSDRTYGFGEMEKL</sequence>
<gene>
    <name evidence="1" type="ORF">HME9304_03219</name>
</gene>
<dbReference type="EMBL" id="CP030104">
    <property type="protein sequence ID" value="AWX46187.1"/>
    <property type="molecule type" value="Genomic_DNA"/>
</dbReference>
<organism evidence="1 2">
    <name type="scientific">Flagellimonas maritima</name>
    <dbReference type="NCBI Taxonomy" id="1383885"/>
    <lineage>
        <taxon>Bacteria</taxon>
        <taxon>Pseudomonadati</taxon>
        <taxon>Bacteroidota</taxon>
        <taxon>Flavobacteriia</taxon>
        <taxon>Flavobacteriales</taxon>
        <taxon>Flavobacteriaceae</taxon>
        <taxon>Flagellimonas</taxon>
    </lineage>
</organism>
<reference evidence="1 2" key="1">
    <citation type="submission" date="2018-06" db="EMBL/GenBank/DDBJ databases">
        <title>Spongiibacterium sp. HME9304 Genome sequencing and assembly.</title>
        <authorList>
            <person name="Kang H."/>
            <person name="Kim H."/>
            <person name="Joh K."/>
        </authorList>
    </citation>
    <scope>NUCLEOTIDE SEQUENCE [LARGE SCALE GENOMIC DNA]</scope>
    <source>
        <strain evidence="1 2">HME9304</strain>
    </source>
</reference>
<accession>A0A2Z4LXZ4</accession>
<proteinExistence type="predicted"/>
<dbReference type="KEGG" id="spon:HME9304_03219"/>
<keyword evidence="2" id="KW-1185">Reference proteome</keyword>